<dbReference type="InterPro" id="IPR000182">
    <property type="entry name" value="GNAT_dom"/>
</dbReference>
<dbReference type="SUPFAM" id="SSF55729">
    <property type="entry name" value="Acyl-CoA N-acyltransferases (Nat)"/>
    <property type="match status" value="1"/>
</dbReference>
<sequence>MIELDFKPTENLAHAATFTLNNMQPYYHRFDVNWQLDDIVKQTLDLTNWDIVYASNVIGVMRLSFDEQACWLRDIQIDPDFQNKGLGAKALDQAVALANASQAKEIKLKVFKISPALSLYQRHDFKTYQEDDRFYYMVRTLAA</sequence>
<accession>A0A919EMY2</accession>
<evidence type="ECO:0000259" key="1">
    <source>
        <dbReference type="PROSITE" id="PS51186"/>
    </source>
</evidence>
<dbReference type="Pfam" id="PF00583">
    <property type="entry name" value="Acetyltransf_1"/>
    <property type="match status" value="1"/>
</dbReference>
<proteinExistence type="predicted"/>
<reference evidence="2" key="2">
    <citation type="submission" date="2020-09" db="EMBL/GenBank/DDBJ databases">
        <authorList>
            <person name="Sun Q."/>
            <person name="Kim S."/>
        </authorList>
    </citation>
    <scope>NUCLEOTIDE SEQUENCE</scope>
    <source>
        <strain evidence="2">KCTC 42731</strain>
    </source>
</reference>
<feature type="domain" description="N-acetyltransferase" evidence="1">
    <location>
        <begin position="1"/>
        <end position="142"/>
    </location>
</feature>
<comment type="caution">
    <text evidence="2">The sequence shown here is derived from an EMBL/GenBank/DDBJ whole genome shotgun (WGS) entry which is preliminary data.</text>
</comment>
<dbReference type="AlphaFoldDB" id="A0A919EMY2"/>
<name>A0A919EMY2_9GAMM</name>
<evidence type="ECO:0000313" key="3">
    <source>
        <dbReference type="Proteomes" id="UP000623842"/>
    </source>
</evidence>
<dbReference type="Gene3D" id="3.40.630.30">
    <property type="match status" value="1"/>
</dbReference>
<dbReference type="PROSITE" id="PS51186">
    <property type="entry name" value="GNAT"/>
    <property type="match status" value="1"/>
</dbReference>
<evidence type="ECO:0000313" key="2">
    <source>
        <dbReference type="EMBL" id="GHF99943.1"/>
    </source>
</evidence>
<dbReference type="CDD" id="cd04301">
    <property type="entry name" value="NAT_SF"/>
    <property type="match status" value="1"/>
</dbReference>
<protein>
    <recommendedName>
        <fullName evidence="1">N-acetyltransferase domain-containing protein</fullName>
    </recommendedName>
</protein>
<dbReference type="InterPro" id="IPR016181">
    <property type="entry name" value="Acyl_CoA_acyltransferase"/>
</dbReference>
<dbReference type="EMBL" id="BNCK01000007">
    <property type="protein sequence ID" value="GHF99943.1"/>
    <property type="molecule type" value="Genomic_DNA"/>
</dbReference>
<reference evidence="2" key="1">
    <citation type="journal article" date="2014" name="Int. J. Syst. Evol. Microbiol.">
        <title>Complete genome sequence of Corynebacterium casei LMG S-19264T (=DSM 44701T), isolated from a smear-ripened cheese.</title>
        <authorList>
            <consortium name="US DOE Joint Genome Institute (JGI-PGF)"/>
            <person name="Walter F."/>
            <person name="Albersmeier A."/>
            <person name="Kalinowski J."/>
            <person name="Ruckert C."/>
        </authorList>
    </citation>
    <scope>NUCLEOTIDE SEQUENCE</scope>
    <source>
        <strain evidence="2">KCTC 42731</strain>
    </source>
</reference>
<gene>
    <name evidence="2" type="ORF">GCM10017161_30650</name>
</gene>
<dbReference type="Proteomes" id="UP000623842">
    <property type="component" value="Unassembled WGS sequence"/>
</dbReference>
<organism evidence="2 3">
    <name type="scientific">Thalassotalea marina</name>
    <dbReference type="NCBI Taxonomy" id="1673741"/>
    <lineage>
        <taxon>Bacteria</taxon>
        <taxon>Pseudomonadati</taxon>
        <taxon>Pseudomonadota</taxon>
        <taxon>Gammaproteobacteria</taxon>
        <taxon>Alteromonadales</taxon>
        <taxon>Colwelliaceae</taxon>
        <taxon>Thalassotalea</taxon>
    </lineage>
</organism>
<dbReference type="GO" id="GO:0016747">
    <property type="term" value="F:acyltransferase activity, transferring groups other than amino-acyl groups"/>
    <property type="evidence" value="ECO:0007669"/>
    <property type="project" value="InterPro"/>
</dbReference>
<keyword evidence="3" id="KW-1185">Reference proteome</keyword>
<dbReference type="RefSeq" id="WP_189772366.1">
    <property type="nucleotide sequence ID" value="NZ_BNCK01000007.1"/>
</dbReference>